<evidence type="ECO:0000256" key="5">
    <source>
        <dbReference type="PROSITE-ProRule" id="PRU01248"/>
    </source>
</evidence>
<keyword evidence="2" id="KW-0229">DNA integration</keyword>
<evidence type="ECO:0000313" key="8">
    <source>
        <dbReference type="EMBL" id="MCW7525658.1"/>
    </source>
</evidence>
<accession>A0AAW5VJP2</accession>
<comment type="similarity">
    <text evidence="1">Belongs to the 'phage' integrase family.</text>
</comment>
<proteinExistence type="inferred from homology"/>
<keyword evidence="4" id="KW-0233">DNA recombination</keyword>
<dbReference type="PANTHER" id="PTHR30349:SF41">
    <property type="entry name" value="INTEGRASE_RECOMBINASE PROTEIN MJ0367-RELATED"/>
    <property type="match status" value="1"/>
</dbReference>
<dbReference type="AlphaFoldDB" id="A0AAW5VJP2"/>
<keyword evidence="3 5" id="KW-0238">DNA-binding</keyword>
<dbReference type="Pfam" id="PF00589">
    <property type="entry name" value="Phage_integrase"/>
    <property type="match status" value="1"/>
</dbReference>
<evidence type="ECO:0000313" key="11">
    <source>
        <dbReference type="Proteomes" id="UP001208912"/>
    </source>
</evidence>
<evidence type="ECO:0000259" key="6">
    <source>
        <dbReference type="PROSITE" id="PS51898"/>
    </source>
</evidence>
<evidence type="ECO:0000256" key="1">
    <source>
        <dbReference type="ARBA" id="ARBA00008857"/>
    </source>
</evidence>
<gene>
    <name evidence="8" type="ORF">ND861_04810</name>
    <name evidence="9" type="ORF">ND862_08410</name>
</gene>
<protein>
    <submittedName>
        <fullName evidence="9">Tyrosine-type recombinase/integrase</fullName>
    </submittedName>
</protein>
<evidence type="ECO:0000259" key="7">
    <source>
        <dbReference type="PROSITE" id="PS51900"/>
    </source>
</evidence>
<dbReference type="InterPro" id="IPR011010">
    <property type="entry name" value="DNA_brk_join_enz"/>
</dbReference>
<dbReference type="PANTHER" id="PTHR30349">
    <property type="entry name" value="PHAGE INTEGRASE-RELATED"/>
    <property type="match status" value="1"/>
</dbReference>
<evidence type="ECO:0000313" key="10">
    <source>
        <dbReference type="Proteomes" id="UP001208540"/>
    </source>
</evidence>
<dbReference type="SUPFAM" id="SSF56349">
    <property type="entry name" value="DNA breaking-rejoining enzymes"/>
    <property type="match status" value="1"/>
</dbReference>
<dbReference type="EMBL" id="JAMQPM010000002">
    <property type="protein sequence ID" value="MCW7525658.1"/>
    <property type="molecule type" value="Genomic_DNA"/>
</dbReference>
<dbReference type="EMBL" id="JAMQPL010000002">
    <property type="protein sequence ID" value="MCW7530227.1"/>
    <property type="molecule type" value="Genomic_DNA"/>
</dbReference>
<comment type="caution">
    <text evidence="9">The sequence shown here is derived from an EMBL/GenBank/DDBJ whole genome shotgun (WGS) entry which is preliminary data.</text>
</comment>
<dbReference type="GO" id="GO:0003677">
    <property type="term" value="F:DNA binding"/>
    <property type="evidence" value="ECO:0007669"/>
    <property type="project" value="UniProtKB-UniRule"/>
</dbReference>
<dbReference type="GO" id="GO:0015074">
    <property type="term" value="P:DNA integration"/>
    <property type="evidence" value="ECO:0007669"/>
    <property type="project" value="UniProtKB-KW"/>
</dbReference>
<dbReference type="PROSITE" id="PS51900">
    <property type="entry name" value="CB"/>
    <property type="match status" value="1"/>
</dbReference>
<dbReference type="InterPro" id="IPR013762">
    <property type="entry name" value="Integrase-like_cat_sf"/>
</dbReference>
<feature type="domain" description="Core-binding (CB)" evidence="7">
    <location>
        <begin position="1"/>
        <end position="80"/>
    </location>
</feature>
<dbReference type="GO" id="GO:0006310">
    <property type="term" value="P:DNA recombination"/>
    <property type="evidence" value="ECO:0007669"/>
    <property type="project" value="UniProtKB-KW"/>
</dbReference>
<evidence type="ECO:0000256" key="2">
    <source>
        <dbReference type="ARBA" id="ARBA00022908"/>
    </source>
</evidence>
<keyword evidence="11" id="KW-1185">Reference proteome</keyword>
<dbReference type="Proteomes" id="UP001208912">
    <property type="component" value="Unassembled WGS sequence"/>
</dbReference>
<sequence length="287" mass="33103">MVTIENISKQLRISSQGLPEAYRATVRQYLDFEAREGLKLSPEAIRRFLSQPKLRGEGSYSPASIALRKTAIFQAIKRMTFDSRVRASLTEEAKTIKVAKIDRAIHSEKILSEEEIKILIKRTLTINAKGWSQGNKRERYSLTIETLAVTGLRISELIHIRLKDCKKVGGFVYISVMGKGRKPRRVFIPEKLFKKIKQEFSSKEFLFTSLRGKKYNRAMIFQDVRDLGRRILGRDVNPHQFRHSFSTREIKKRGSVKAVQLYLGHASSSITEQMYNHDEIKPQELFG</sequence>
<dbReference type="Proteomes" id="UP001208540">
    <property type="component" value="Unassembled WGS sequence"/>
</dbReference>
<evidence type="ECO:0000256" key="4">
    <source>
        <dbReference type="ARBA" id="ARBA00023172"/>
    </source>
</evidence>
<feature type="domain" description="Tyr recombinase" evidence="6">
    <location>
        <begin position="106"/>
        <end position="287"/>
    </location>
</feature>
<reference evidence="9 11" key="1">
    <citation type="submission" date="2022-06" db="EMBL/GenBank/DDBJ databases">
        <title>Leptospira isolates from biofilms formed at urban environments.</title>
        <authorList>
            <person name="Ribeiro P.S."/>
            <person name="Sousa T."/>
            <person name="Carvalho N."/>
            <person name="Aburjaile F."/>
            <person name="Neves F."/>
            <person name="Oliveira D."/>
            <person name="Blanco L."/>
            <person name="Lima J."/>
            <person name="Costa F."/>
            <person name="Brenig B."/>
            <person name="Soares S."/>
            <person name="Ramos R."/>
            <person name="Goes-Neto A."/>
            <person name="Matiuzzi M."/>
            <person name="Azevedo V."/>
            <person name="Ristow P."/>
        </authorList>
    </citation>
    <scope>NUCLEOTIDE SEQUENCE</scope>
    <source>
        <strain evidence="8 11">VSF19</strain>
        <strain evidence="9">VSF20</strain>
    </source>
</reference>
<dbReference type="RefSeq" id="WP_265350983.1">
    <property type="nucleotide sequence ID" value="NZ_JAMQPL010000002.1"/>
</dbReference>
<evidence type="ECO:0000256" key="3">
    <source>
        <dbReference type="ARBA" id="ARBA00023125"/>
    </source>
</evidence>
<dbReference type="Gene3D" id="1.10.443.10">
    <property type="entry name" value="Intergrase catalytic core"/>
    <property type="match status" value="1"/>
</dbReference>
<evidence type="ECO:0000313" key="9">
    <source>
        <dbReference type="EMBL" id="MCW7530227.1"/>
    </source>
</evidence>
<dbReference type="PROSITE" id="PS51898">
    <property type="entry name" value="TYR_RECOMBINASE"/>
    <property type="match status" value="1"/>
</dbReference>
<name>A0AAW5VJP2_9LEPT</name>
<dbReference type="InterPro" id="IPR050090">
    <property type="entry name" value="Tyrosine_recombinase_XerCD"/>
</dbReference>
<dbReference type="InterPro" id="IPR002104">
    <property type="entry name" value="Integrase_catalytic"/>
</dbReference>
<organism evidence="9 10">
    <name type="scientific">Leptospira soteropolitanensis</name>
    <dbReference type="NCBI Taxonomy" id="2950025"/>
    <lineage>
        <taxon>Bacteria</taxon>
        <taxon>Pseudomonadati</taxon>
        <taxon>Spirochaetota</taxon>
        <taxon>Spirochaetia</taxon>
        <taxon>Leptospirales</taxon>
        <taxon>Leptospiraceae</taxon>
        <taxon>Leptospira</taxon>
    </lineage>
</organism>
<dbReference type="InterPro" id="IPR044068">
    <property type="entry name" value="CB"/>
</dbReference>